<dbReference type="STRING" id="8355.A0A1L8FCH3"/>
<evidence type="ECO:0000256" key="8">
    <source>
        <dbReference type="ARBA" id="ARBA00023180"/>
    </source>
</evidence>
<keyword evidence="5" id="KW-0788">Thiol protease</keyword>
<evidence type="ECO:0000259" key="9">
    <source>
        <dbReference type="SMART" id="SM00645"/>
    </source>
</evidence>
<feature type="domain" description="Cathepsin propeptide inhibitor" evidence="10">
    <location>
        <begin position="30"/>
        <end position="90"/>
    </location>
</feature>
<feature type="domain" description="Peptidase C1A papain C-terminal" evidence="9">
    <location>
        <begin position="119"/>
        <end position="330"/>
    </location>
</feature>
<dbReference type="GO" id="GO:0051603">
    <property type="term" value="P:proteolysis involved in protein catabolic process"/>
    <property type="evidence" value="ECO:0000318"/>
    <property type="project" value="GO_Central"/>
</dbReference>
<dbReference type="InterPro" id="IPR025660">
    <property type="entry name" value="Pept_his_AS"/>
</dbReference>
<keyword evidence="6" id="KW-0865">Zymogen</keyword>
<dbReference type="InterPro" id="IPR039417">
    <property type="entry name" value="Peptidase_C1A_papain-like"/>
</dbReference>
<dbReference type="InterPro" id="IPR038765">
    <property type="entry name" value="Papain-like_cys_pep_sf"/>
</dbReference>
<evidence type="ECO:0000256" key="6">
    <source>
        <dbReference type="ARBA" id="ARBA00023145"/>
    </source>
</evidence>
<dbReference type="GO" id="GO:0004197">
    <property type="term" value="F:cysteine-type endopeptidase activity"/>
    <property type="evidence" value="ECO:0000318"/>
    <property type="project" value="GO_Central"/>
</dbReference>
<dbReference type="GO" id="GO:0012505">
    <property type="term" value="C:endomembrane system"/>
    <property type="evidence" value="ECO:0007669"/>
    <property type="project" value="UniProtKB-ARBA"/>
</dbReference>
<dbReference type="SUPFAM" id="SSF54001">
    <property type="entry name" value="Cysteine proteinases"/>
    <property type="match status" value="1"/>
</dbReference>
<dbReference type="Gene3D" id="3.90.70.10">
    <property type="entry name" value="Cysteine proteinases"/>
    <property type="match status" value="1"/>
</dbReference>
<comment type="similarity">
    <text evidence="1">Belongs to the peptidase C1 family.</text>
</comment>
<dbReference type="FunFam" id="2.40.50.170:FF:000001">
    <property type="entry name" value="Cathepsin L1"/>
    <property type="match status" value="1"/>
</dbReference>
<keyword evidence="4" id="KW-0378">Hydrolase</keyword>
<dbReference type="GO" id="GO:0005764">
    <property type="term" value="C:lysosome"/>
    <property type="evidence" value="ECO:0000318"/>
    <property type="project" value="GO_Central"/>
</dbReference>
<organism evidence="11 12">
    <name type="scientific">Xenopus laevis</name>
    <name type="common">African clawed frog</name>
    <dbReference type="NCBI Taxonomy" id="8355"/>
    <lineage>
        <taxon>Eukaryota</taxon>
        <taxon>Metazoa</taxon>
        <taxon>Chordata</taxon>
        <taxon>Craniata</taxon>
        <taxon>Vertebrata</taxon>
        <taxon>Euteleostomi</taxon>
        <taxon>Amphibia</taxon>
        <taxon>Batrachia</taxon>
        <taxon>Anura</taxon>
        <taxon>Pipoidea</taxon>
        <taxon>Pipidae</taxon>
        <taxon>Xenopodinae</taxon>
        <taxon>Xenopus</taxon>
        <taxon>Xenopus</taxon>
    </lineage>
</organism>
<gene>
    <name evidence="12" type="primary">LOC108699410</name>
</gene>
<dbReference type="GeneID" id="108699410"/>
<dbReference type="SMART" id="SM00645">
    <property type="entry name" value="Pept_C1"/>
    <property type="match status" value="1"/>
</dbReference>
<proteinExistence type="inferred from homology"/>
<dbReference type="PROSITE" id="PS00139">
    <property type="entry name" value="THIOL_PROTEASE_CYS"/>
    <property type="match status" value="1"/>
</dbReference>
<dbReference type="PROSITE" id="PS00640">
    <property type="entry name" value="THIOL_PROTEASE_ASN"/>
    <property type="match status" value="1"/>
</dbReference>
<dbReference type="AlphaFoldDB" id="A0A1L8FCH3"/>
<dbReference type="OrthoDB" id="10253408at2759"/>
<evidence type="ECO:0000313" key="12">
    <source>
        <dbReference type="RefSeq" id="XP_018086971.2"/>
    </source>
</evidence>
<evidence type="ECO:0000256" key="2">
    <source>
        <dbReference type="ARBA" id="ARBA00022670"/>
    </source>
</evidence>
<dbReference type="Gene3D" id="2.40.50.170">
    <property type="entry name" value="Cysteine proteinases. Chain C"/>
    <property type="match status" value="1"/>
</dbReference>
<evidence type="ECO:0000313" key="11">
    <source>
        <dbReference type="Proteomes" id="UP000186698"/>
    </source>
</evidence>
<protein>
    <submittedName>
        <fullName evidence="12">Cathepsin S</fullName>
    </submittedName>
</protein>
<dbReference type="InterPro" id="IPR000668">
    <property type="entry name" value="Peptidase_C1A_C"/>
</dbReference>
<dbReference type="Pfam" id="PF00112">
    <property type="entry name" value="Peptidase_C1"/>
    <property type="match status" value="1"/>
</dbReference>
<name>A0A1L8FCH3_XENLA</name>
<sequence>MGRSTFYLFSLFSLLIPAHLAPDPTLDTHWQLWVKSHQKSYKDAEEEHARRTIWEETLKFITVHNLEYSLGLHTYDVGMNHLGDMTGEEVAAKMTGYAGSDYSLANMTHVPNELFEAAPPTSIDWRTQNCVTPVRDQGTCGCCYAMSAVGAMECQLKKKMNMLFTLSPQELVDCSDTEGNNGCKSGNELSAFTYMMKHGVMQESAYMYTGQEADCNRKAHTGLKVTLINVVPADELMLKNAVGTVGPVSVSIDSSRKSFRLYKSGVYYDRFCTKNLDHSVLVVGYGTDIQNDYWLVKNSWGVGFGDQGYIRMARNKNNLCGIAQQALYPTV</sequence>
<dbReference type="PANTHER" id="PTHR12411">
    <property type="entry name" value="CYSTEINE PROTEASE FAMILY C1-RELATED"/>
    <property type="match status" value="1"/>
</dbReference>
<dbReference type="CDD" id="cd02248">
    <property type="entry name" value="Peptidase_C1A"/>
    <property type="match status" value="1"/>
</dbReference>
<dbReference type="PaxDb" id="8355-A0A1L8FCH3"/>
<dbReference type="KEGG" id="xla:108699410"/>
<dbReference type="PROSITE" id="PS00639">
    <property type="entry name" value="THIOL_PROTEASE_HIS"/>
    <property type="match status" value="1"/>
</dbReference>
<evidence type="ECO:0000259" key="10">
    <source>
        <dbReference type="SMART" id="SM00848"/>
    </source>
</evidence>
<evidence type="ECO:0000256" key="3">
    <source>
        <dbReference type="ARBA" id="ARBA00022729"/>
    </source>
</evidence>
<dbReference type="FunFam" id="1.10.287.2250:FF:000003">
    <property type="entry name" value="Cathepsin L"/>
    <property type="match status" value="1"/>
</dbReference>
<evidence type="ECO:0000256" key="5">
    <source>
        <dbReference type="ARBA" id="ARBA00022807"/>
    </source>
</evidence>
<dbReference type="Gene3D" id="1.10.287.2250">
    <property type="match status" value="1"/>
</dbReference>
<keyword evidence="7" id="KW-1015">Disulfide bond</keyword>
<dbReference type="RefSeq" id="XP_018086971.2">
    <property type="nucleotide sequence ID" value="XM_018231482.2"/>
</dbReference>
<evidence type="ECO:0000256" key="1">
    <source>
        <dbReference type="ARBA" id="ARBA00008455"/>
    </source>
</evidence>
<dbReference type="InterPro" id="IPR000169">
    <property type="entry name" value="Pept_cys_AS"/>
</dbReference>
<dbReference type="OMA" id="CYIANDA"/>
<dbReference type="GO" id="GO:0005767">
    <property type="term" value="C:secondary lysosome"/>
    <property type="evidence" value="ECO:0007669"/>
    <property type="project" value="UniProtKB-ARBA"/>
</dbReference>
<evidence type="ECO:0000256" key="7">
    <source>
        <dbReference type="ARBA" id="ARBA00023157"/>
    </source>
</evidence>
<reference evidence="12" key="1">
    <citation type="submission" date="2025-08" db="UniProtKB">
        <authorList>
            <consortium name="RefSeq"/>
        </authorList>
    </citation>
    <scope>IDENTIFICATION</scope>
    <source>
        <strain evidence="12">J_2021</strain>
        <tissue evidence="12">Erythrocytes</tissue>
    </source>
</reference>
<dbReference type="Pfam" id="PF08246">
    <property type="entry name" value="Inhibitor_I29"/>
    <property type="match status" value="1"/>
</dbReference>
<dbReference type="GO" id="GO:0031410">
    <property type="term" value="C:cytoplasmic vesicle"/>
    <property type="evidence" value="ECO:0007669"/>
    <property type="project" value="UniProtKB-ARBA"/>
</dbReference>
<dbReference type="InterPro" id="IPR025661">
    <property type="entry name" value="Pept_asp_AS"/>
</dbReference>
<dbReference type="InterPro" id="IPR013201">
    <property type="entry name" value="Prot_inhib_I29"/>
</dbReference>
<dbReference type="PRINTS" id="PR00705">
    <property type="entry name" value="PAPAIN"/>
</dbReference>
<dbReference type="FunFam" id="3.90.70.10:FF:000006">
    <property type="entry name" value="Cathepsin S"/>
    <property type="match status" value="1"/>
</dbReference>
<dbReference type="GO" id="GO:0005615">
    <property type="term" value="C:extracellular space"/>
    <property type="evidence" value="ECO:0000318"/>
    <property type="project" value="GO_Central"/>
</dbReference>
<keyword evidence="8" id="KW-0325">Glycoprotein</keyword>
<dbReference type="InterPro" id="IPR013128">
    <property type="entry name" value="Peptidase_C1A"/>
</dbReference>
<keyword evidence="3" id="KW-0732">Signal</keyword>
<keyword evidence="11" id="KW-1185">Reference proteome</keyword>
<evidence type="ECO:0000256" key="4">
    <source>
        <dbReference type="ARBA" id="ARBA00022801"/>
    </source>
</evidence>
<keyword evidence="2" id="KW-0645">Protease</keyword>
<dbReference type="SMART" id="SM00848">
    <property type="entry name" value="Inhibitor_I29"/>
    <property type="match status" value="1"/>
</dbReference>
<dbReference type="Proteomes" id="UP000186698">
    <property type="component" value="Chromosome 8L"/>
</dbReference>
<dbReference type="CTD" id="108699410"/>
<accession>A0A1L8FCH3</accession>